<organism evidence="1 2">
    <name type="scientific">Duganella zoogloeoides</name>
    <dbReference type="NCBI Taxonomy" id="75659"/>
    <lineage>
        <taxon>Bacteria</taxon>
        <taxon>Pseudomonadati</taxon>
        <taxon>Pseudomonadota</taxon>
        <taxon>Betaproteobacteria</taxon>
        <taxon>Burkholderiales</taxon>
        <taxon>Oxalobacteraceae</taxon>
        <taxon>Telluria group</taxon>
        <taxon>Duganella</taxon>
    </lineage>
</organism>
<dbReference type="RefSeq" id="WP_019919817.1">
    <property type="nucleotide sequence ID" value="NZ_CP140152.1"/>
</dbReference>
<sequence length="106" mass="11446">MVDRQRTLLSLTQKMHAAVGAEDWSMLAALNTLLSTTLPQMAAQGPWDAAEKAALSALYQVHQEAARRCDLATAEVGRKLSELQANKEGLLAYALDSELAENGYTA</sequence>
<evidence type="ECO:0000313" key="2">
    <source>
        <dbReference type="Proteomes" id="UP001326110"/>
    </source>
</evidence>
<dbReference type="EMBL" id="CP140152">
    <property type="protein sequence ID" value="WQH02387.1"/>
    <property type="molecule type" value="Genomic_DNA"/>
</dbReference>
<proteinExistence type="predicted"/>
<accession>A0ABZ0XSZ2</accession>
<gene>
    <name evidence="1" type="ORF">SR858_15025</name>
</gene>
<protein>
    <recommendedName>
        <fullName evidence="3">Flagellar protein FliT</fullName>
    </recommendedName>
</protein>
<reference evidence="1 2" key="1">
    <citation type="submission" date="2023-11" db="EMBL/GenBank/DDBJ databases">
        <title>MicrobeMod: A computational toolkit for identifying prokaryotic methylation and restriction-modification with nanopore sequencing.</title>
        <authorList>
            <person name="Crits-Christoph A."/>
            <person name="Kang S.C."/>
            <person name="Lee H."/>
            <person name="Ostrov N."/>
        </authorList>
    </citation>
    <scope>NUCLEOTIDE SEQUENCE [LARGE SCALE GENOMIC DNA]</scope>
    <source>
        <strain evidence="1 2">ATCC 25935</strain>
    </source>
</reference>
<keyword evidence="2" id="KW-1185">Reference proteome</keyword>
<evidence type="ECO:0008006" key="3">
    <source>
        <dbReference type="Google" id="ProtNLM"/>
    </source>
</evidence>
<name>A0ABZ0XSZ2_9BURK</name>
<dbReference type="Proteomes" id="UP001326110">
    <property type="component" value="Chromosome"/>
</dbReference>
<evidence type="ECO:0000313" key="1">
    <source>
        <dbReference type="EMBL" id="WQH02387.1"/>
    </source>
</evidence>